<dbReference type="STRING" id="1123360.thalar_02759"/>
<dbReference type="Gene3D" id="3.40.30.10">
    <property type="entry name" value="Glutaredoxin"/>
    <property type="match status" value="1"/>
</dbReference>
<feature type="signal peptide" evidence="1">
    <location>
        <begin position="1"/>
        <end position="23"/>
    </location>
</feature>
<keyword evidence="3" id="KW-1185">Reference proteome</keyword>
<organism evidence="2 3">
    <name type="scientific">Litoreibacter arenae DSM 19593</name>
    <dbReference type="NCBI Taxonomy" id="1123360"/>
    <lineage>
        <taxon>Bacteria</taxon>
        <taxon>Pseudomonadati</taxon>
        <taxon>Pseudomonadota</taxon>
        <taxon>Alphaproteobacteria</taxon>
        <taxon>Rhodobacterales</taxon>
        <taxon>Roseobacteraceae</taxon>
        <taxon>Litoreibacter</taxon>
    </lineage>
</organism>
<feature type="chain" id="PRO_5004555721" evidence="1">
    <location>
        <begin position="24"/>
        <end position="123"/>
    </location>
</feature>
<dbReference type="RefSeq" id="WP_021102111.1">
    <property type="nucleotide sequence ID" value="NZ_KE557314.1"/>
</dbReference>
<evidence type="ECO:0000256" key="1">
    <source>
        <dbReference type="SAM" id="SignalP"/>
    </source>
</evidence>
<dbReference type="OrthoDB" id="7362982at2"/>
<keyword evidence="1" id="KW-0732">Signal</keyword>
<comment type="caution">
    <text evidence="2">The sequence shown here is derived from an EMBL/GenBank/DDBJ whole genome shotgun (WGS) entry which is preliminary data.</text>
</comment>
<sequence>MISARNGLLGILLSGVTAFMVQAAELVMVEQDGCHWCAQWNEEISATYPKTEEGQRAPLRRVDLRDLPDDITFKSKPVFTPTFVLVDEGQELARMEGYAGDQFFWFLLGKMLDEHPDATGLDP</sequence>
<protein>
    <submittedName>
        <fullName evidence="2">Regulatory protein SoxS</fullName>
    </submittedName>
</protein>
<reference evidence="3" key="1">
    <citation type="journal article" date="2013" name="Stand. Genomic Sci.">
        <title>Genome sequence of the Litoreibacter arenae type strain (DSM 19593(T)), a member of the Roseobacter clade isolated from sea sand.</title>
        <authorList>
            <person name="Riedel T."/>
            <person name="Fiebig A."/>
            <person name="Petersen J."/>
            <person name="Gronow S."/>
            <person name="Kyrpides N.C."/>
            <person name="Goker M."/>
            <person name="Klenk H.P."/>
        </authorList>
    </citation>
    <scope>NUCLEOTIDE SEQUENCE [LARGE SCALE GENOMIC DNA]</scope>
    <source>
        <strain evidence="3">DSM 19593</strain>
    </source>
</reference>
<dbReference type="SUPFAM" id="SSF52833">
    <property type="entry name" value="Thioredoxin-like"/>
    <property type="match status" value="1"/>
</dbReference>
<dbReference type="HOGENOM" id="CLU_137861_1_0_5"/>
<dbReference type="eggNOG" id="COG2143">
    <property type="taxonomic scope" value="Bacteria"/>
</dbReference>
<accession>S9RG24</accession>
<name>S9RG24_9RHOB</name>
<evidence type="ECO:0000313" key="3">
    <source>
        <dbReference type="Proteomes" id="UP000015351"/>
    </source>
</evidence>
<dbReference type="InterPro" id="IPR036249">
    <property type="entry name" value="Thioredoxin-like_sf"/>
</dbReference>
<gene>
    <name evidence="2" type="ORF">thalar_02759</name>
</gene>
<evidence type="ECO:0000313" key="2">
    <source>
        <dbReference type="EMBL" id="EPX77040.1"/>
    </source>
</evidence>
<proteinExistence type="predicted"/>
<dbReference type="PATRIC" id="fig|1123360.3.peg.2735"/>
<dbReference type="EMBL" id="AONI01000015">
    <property type="protein sequence ID" value="EPX77040.1"/>
    <property type="molecule type" value="Genomic_DNA"/>
</dbReference>
<dbReference type="AlphaFoldDB" id="S9RG24"/>
<dbReference type="Proteomes" id="UP000015351">
    <property type="component" value="Unassembled WGS sequence"/>
</dbReference>